<keyword evidence="8 13" id="KW-0864">Zinc transport</keyword>
<evidence type="ECO:0000256" key="4">
    <source>
        <dbReference type="ARBA" id="ARBA00022475"/>
    </source>
</evidence>
<dbReference type="AlphaFoldDB" id="A0A1M6D1A8"/>
<dbReference type="Proteomes" id="UP000184536">
    <property type="component" value="Unassembled WGS sequence"/>
</dbReference>
<evidence type="ECO:0000256" key="11">
    <source>
        <dbReference type="ARBA" id="ARBA00023065"/>
    </source>
</evidence>
<feature type="binding site" description="M2 metal binding site" evidence="13">
    <location>
        <position position="172"/>
    </location>
    <ligand>
        <name>Fe(2+)</name>
        <dbReference type="ChEBI" id="CHEBI:29033"/>
    </ligand>
</feature>
<dbReference type="GO" id="GO:0005886">
    <property type="term" value="C:plasma membrane"/>
    <property type="evidence" value="ECO:0007669"/>
    <property type="project" value="UniProtKB-SubCell"/>
</dbReference>
<dbReference type="InterPro" id="IPR023498">
    <property type="entry name" value="Zn_transptr_ZupT"/>
</dbReference>
<evidence type="ECO:0000256" key="5">
    <source>
        <dbReference type="ARBA" id="ARBA00022692"/>
    </source>
</evidence>
<comment type="function">
    <text evidence="13">Mediates zinc uptake. May also transport other divalent cations.</text>
</comment>
<accession>A0A1M6D1A8</accession>
<comment type="subcellular location">
    <subcellularLocation>
        <location evidence="1 13">Cell membrane</location>
        <topology evidence="1 13">Multi-pass membrane protein</topology>
    </subcellularLocation>
</comment>
<keyword evidence="7 13" id="KW-0862">Zinc</keyword>
<dbReference type="PANTHER" id="PTHR11040:SF205">
    <property type="entry name" value="ZINC TRANSPORTER ZUPT"/>
    <property type="match status" value="1"/>
</dbReference>
<dbReference type="STRING" id="1121919.SAMN02745975_00341"/>
<dbReference type="OrthoDB" id="9787346at2"/>
<protein>
    <recommendedName>
        <fullName evidence="13">Zinc transporter ZupT</fullName>
    </recommendedName>
</protein>
<keyword evidence="10" id="KW-0408">Iron</keyword>
<feature type="transmembrane region" description="Helical" evidence="13">
    <location>
        <begin position="252"/>
        <end position="271"/>
    </location>
</feature>
<keyword evidence="15" id="KW-1185">Reference proteome</keyword>
<dbReference type="PANTHER" id="PTHR11040">
    <property type="entry name" value="ZINC/IRON TRANSPORTER"/>
    <property type="match status" value="1"/>
</dbReference>
<feature type="binding site" description="M2 metal binding site" evidence="13">
    <location>
        <position position="140"/>
    </location>
    <ligand>
        <name>Fe(2+)</name>
        <dbReference type="ChEBI" id="CHEBI:29033"/>
    </ligand>
</feature>
<evidence type="ECO:0000256" key="3">
    <source>
        <dbReference type="ARBA" id="ARBA00022448"/>
    </source>
</evidence>
<evidence type="ECO:0000256" key="7">
    <source>
        <dbReference type="ARBA" id="ARBA00022833"/>
    </source>
</evidence>
<feature type="binding site" description="M2 metal binding site" evidence="13">
    <location>
        <position position="201"/>
    </location>
    <ligand>
        <name>Fe(2+)</name>
        <dbReference type="ChEBI" id="CHEBI:29033"/>
    </ligand>
</feature>
<feature type="transmembrane region" description="Helical" evidence="13">
    <location>
        <begin position="125"/>
        <end position="141"/>
    </location>
</feature>
<feature type="binding site" description="M2 metal binding site" evidence="13">
    <location>
        <position position="143"/>
    </location>
    <ligand>
        <name>Fe(2+)</name>
        <dbReference type="ChEBI" id="CHEBI:29033"/>
    </ligand>
</feature>
<evidence type="ECO:0000313" key="15">
    <source>
        <dbReference type="Proteomes" id="UP000184536"/>
    </source>
</evidence>
<feature type="transmembrane region" description="Helical" evidence="13">
    <location>
        <begin position="36"/>
        <end position="60"/>
    </location>
</feature>
<keyword evidence="6" id="KW-0479">Metal-binding</keyword>
<dbReference type="GO" id="GO:0046872">
    <property type="term" value="F:metal ion binding"/>
    <property type="evidence" value="ECO:0007669"/>
    <property type="project" value="UniProtKB-KW"/>
</dbReference>
<feature type="binding site" description="M2 metal binding site" evidence="13">
    <location>
        <position position="169"/>
    </location>
    <ligand>
        <name>Fe(2+)</name>
        <dbReference type="ChEBI" id="CHEBI:29033"/>
    </ligand>
</feature>
<feature type="transmembrane region" description="Helical" evidence="13">
    <location>
        <begin position="161"/>
        <end position="183"/>
    </location>
</feature>
<keyword evidence="4 13" id="KW-1003">Cell membrane</keyword>
<keyword evidence="12 13" id="KW-0472">Membrane</keyword>
<evidence type="ECO:0000256" key="12">
    <source>
        <dbReference type="ARBA" id="ARBA00023136"/>
    </source>
</evidence>
<feature type="binding site" description="M1 metal binding site" evidence="13">
    <location>
        <position position="143"/>
    </location>
    <ligand>
        <name>Zn(2+)</name>
        <dbReference type="ChEBI" id="CHEBI:29105"/>
    </ligand>
</feature>
<reference evidence="15" key="1">
    <citation type="submission" date="2016-11" db="EMBL/GenBank/DDBJ databases">
        <authorList>
            <person name="Varghese N."/>
            <person name="Submissions S."/>
        </authorList>
    </citation>
    <scope>NUCLEOTIDE SEQUENCE [LARGE SCALE GENOMIC DNA]</scope>
    <source>
        <strain evidence="15">DSM 17957</strain>
    </source>
</reference>
<evidence type="ECO:0000256" key="8">
    <source>
        <dbReference type="ARBA" id="ARBA00022906"/>
    </source>
</evidence>
<gene>
    <name evidence="13" type="primary">zupT</name>
    <name evidence="14" type="ORF">SAMN02745975_00341</name>
</gene>
<keyword evidence="3 13" id="KW-0813">Transport</keyword>
<keyword evidence="9 13" id="KW-1133">Transmembrane helix</keyword>
<feature type="transmembrane region" description="Helical" evidence="13">
    <location>
        <begin position="219"/>
        <end position="240"/>
    </location>
</feature>
<keyword evidence="5 13" id="KW-0812">Transmembrane</keyword>
<dbReference type="InterPro" id="IPR003689">
    <property type="entry name" value="ZIP"/>
</dbReference>
<proteinExistence type="inferred from homology"/>
<evidence type="ECO:0000256" key="13">
    <source>
        <dbReference type="HAMAP-Rule" id="MF_00548"/>
    </source>
</evidence>
<evidence type="ECO:0000313" key="14">
    <source>
        <dbReference type="EMBL" id="SHI66844.1"/>
    </source>
</evidence>
<dbReference type="HAMAP" id="MF_00548">
    <property type="entry name" value="ZupT"/>
    <property type="match status" value="1"/>
</dbReference>
<evidence type="ECO:0000256" key="9">
    <source>
        <dbReference type="ARBA" id="ARBA00022989"/>
    </source>
</evidence>
<feature type="binding site" description="M1 metal binding site" evidence="13">
    <location>
        <position position="168"/>
    </location>
    <ligand>
        <name>Zn(2+)</name>
        <dbReference type="ChEBI" id="CHEBI:29105"/>
    </ligand>
</feature>
<name>A0A1M6D1A8_9FIRM</name>
<sequence length="272" mass="29280">MDENLLIAFAFTTFAGLSTGIGSLIALFIKKTNKKFLSVALGFSAGVMIYVSMIEIFFKAQESLVEELGEKMGSWITVAAFFGGMFFISLIDKFIPSPESVKEIDTIEEMIEDDTKKEIKDKKKLLRMGVFTALAVGIHNFPEGFATLISALKDPALGLSIAIAIAIHNIPEGIAVSVPIYYATGSRKEAFKYSFLSGIAEPVGAIVGYLILAPFMTEAVFGIAFAAVGGIMVFISLDQLLPAAREYGDHFLSVYGSIAGMIVMAVSLVLLI</sequence>
<evidence type="ECO:0000256" key="10">
    <source>
        <dbReference type="ARBA" id="ARBA00023004"/>
    </source>
</evidence>
<dbReference type="GO" id="GO:0005385">
    <property type="term" value="F:zinc ion transmembrane transporter activity"/>
    <property type="evidence" value="ECO:0007669"/>
    <property type="project" value="UniProtKB-UniRule"/>
</dbReference>
<dbReference type="EMBL" id="FQZV01000005">
    <property type="protein sequence ID" value="SHI66844.1"/>
    <property type="molecule type" value="Genomic_DNA"/>
</dbReference>
<organism evidence="14 15">
    <name type="scientific">Geosporobacter subterraneus DSM 17957</name>
    <dbReference type="NCBI Taxonomy" id="1121919"/>
    <lineage>
        <taxon>Bacteria</taxon>
        <taxon>Bacillati</taxon>
        <taxon>Bacillota</taxon>
        <taxon>Clostridia</taxon>
        <taxon>Peptostreptococcales</taxon>
        <taxon>Thermotaleaceae</taxon>
        <taxon>Geosporobacter</taxon>
    </lineage>
</organism>
<dbReference type="Pfam" id="PF02535">
    <property type="entry name" value="Zip"/>
    <property type="match status" value="1"/>
</dbReference>
<dbReference type="NCBIfam" id="NF003243">
    <property type="entry name" value="PRK04201.1"/>
    <property type="match status" value="1"/>
</dbReference>
<comment type="catalytic activity">
    <reaction evidence="13">
        <text>Zn(2+)(in) = Zn(2+)(out)</text>
        <dbReference type="Rhea" id="RHEA:29351"/>
        <dbReference type="ChEBI" id="CHEBI:29105"/>
    </reaction>
</comment>
<evidence type="ECO:0000256" key="1">
    <source>
        <dbReference type="ARBA" id="ARBA00004651"/>
    </source>
</evidence>
<feature type="binding site" description="M1 metal binding site" evidence="13">
    <location>
        <position position="172"/>
    </location>
    <ligand>
        <name>Zn(2+)</name>
        <dbReference type="ChEBI" id="CHEBI:29105"/>
    </ligand>
</feature>
<feature type="transmembrane region" description="Helical" evidence="13">
    <location>
        <begin position="6"/>
        <end position="29"/>
    </location>
</feature>
<evidence type="ECO:0000256" key="6">
    <source>
        <dbReference type="ARBA" id="ARBA00022723"/>
    </source>
</evidence>
<dbReference type="RefSeq" id="WP_110939642.1">
    <property type="nucleotide sequence ID" value="NZ_FQZV01000005.1"/>
</dbReference>
<comment type="similarity">
    <text evidence="2 13">Belongs to the ZIP transporter (TC 2.A.5) family. ZupT subfamily.</text>
</comment>
<evidence type="ECO:0000256" key="2">
    <source>
        <dbReference type="ARBA" id="ARBA00009703"/>
    </source>
</evidence>
<feature type="transmembrane region" description="Helical" evidence="13">
    <location>
        <begin position="72"/>
        <end position="91"/>
    </location>
</feature>
<keyword evidence="11 13" id="KW-0406">Ion transport</keyword>
<feature type="transmembrane region" description="Helical" evidence="13">
    <location>
        <begin position="195"/>
        <end position="213"/>
    </location>
</feature>